<evidence type="ECO:0000256" key="1">
    <source>
        <dbReference type="PROSITE-ProRule" id="PRU00339"/>
    </source>
</evidence>
<gene>
    <name evidence="3" type="ORF">CLI71_06225</name>
</gene>
<sequence>MIKIKQKILLVSLTLLLTSLSSWAMTSKQIIYKAYISADMQLWCTVIDRLHAKANKTLEQELELLNYEYGYIGWCLSQKKKQVVGTYLKRYDARLSRLTSDQVRGLRSAYRSAYYGFEIGLNKVKAPFLGPKSIREAKQSVKLDPKGWIGYVQLGNIDFYKPSLFGGSKEDALKYYLKAEQILLKEGIGQDWNLLSLWAQIGLTYEALNNPQKAEFYYRKALNAEPQFKWVRDELYMNLKKKKLR</sequence>
<dbReference type="SUPFAM" id="SSF48452">
    <property type="entry name" value="TPR-like"/>
    <property type="match status" value="1"/>
</dbReference>
<organism evidence="3 4">
    <name type="scientific">Prevotella intermedia</name>
    <dbReference type="NCBI Taxonomy" id="28131"/>
    <lineage>
        <taxon>Bacteria</taxon>
        <taxon>Pseudomonadati</taxon>
        <taxon>Bacteroidota</taxon>
        <taxon>Bacteroidia</taxon>
        <taxon>Bacteroidales</taxon>
        <taxon>Prevotellaceae</taxon>
        <taxon>Prevotella</taxon>
    </lineage>
</organism>
<feature type="signal peptide" evidence="2">
    <location>
        <begin position="1"/>
        <end position="24"/>
    </location>
</feature>
<dbReference type="SMART" id="SM00028">
    <property type="entry name" value="TPR"/>
    <property type="match status" value="1"/>
</dbReference>
<protein>
    <submittedName>
        <fullName evidence="3">Uncharacterized protein</fullName>
    </submittedName>
</protein>
<feature type="chain" id="PRO_5012201973" evidence="2">
    <location>
        <begin position="25"/>
        <end position="245"/>
    </location>
</feature>
<dbReference type="Gene3D" id="1.25.40.10">
    <property type="entry name" value="Tetratricopeptide repeat domain"/>
    <property type="match status" value="1"/>
</dbReference>
<dbReference type="InterPro" id="IPR019734">
    <property type="entry name" value="TPR_rpt"/>
</dbReference>
<dbReference type="PROSITE" id="PS50005">
    <property type="entry name" value="TPR"/>
    <property type="match status" value="1"/>
</dbReference>
<evidence type="ECO:0000313" key="3">
    <source>
        <dbReference type="EMBL" id="PDP60327.1"/>
    </source>
</evidence>
<dbReference type="RefSeq" id="WP_097550122.1">
    <property type="nucleotide sequence ID" value="NZ_NSLY01000013.1"/>
</dbReference>
<dbReference type="EMBL" id="NSLY01000013">
    <property type="protein sequence ID" value="PDP60327.1"/>
    <property type="molecule type" value="Genomic_DNA"/>
</dbReference>
<dbReference type="Proteomes" id="UP000219058">
    <property type="component" value="Unassembled WGS sequence"/>
</dbReference>
<proteinExistence type="predicted"/>
<dbReference type="AlphaFoldDB" id="A0A2A6EFC0"/>
<name>A0A2A6EFC0_PREIN</name>
<keyword evidence="2" id="KW-0732">Signal</keyword>
<reference evidence="3 4" key="1">
    <citation type="submission" date="2017-09" db="EMBL/GenBank/DDBJ databases">
        <title>Phase variable restriction modification systems are present in the genome sequences of periodontal pathogens Prevotella intermedia, Tannerella forsythia and Porphyromonas gingivalis.</title>
        <authorList>
            <person name="Haigh R.D."/>
            <person name="Crawford L."/>
            <person name="Ralph J."/>
            <person name="Wanford J."/>
            <person name="Vartoukian S.R."/>
            <person name="Hijazib K."/>
            <person name="Wade W."/>
            <person name="Oggioni M.R."/>
        </authorList>
    </citation>
    <scope>NUCLEOTIDE SEQUENCE [LARGE SCALE GENOMIC DNA]</scope>
    <source>
        <strain evidence="3 4">WW2834</strain>
    </source>
</reference>
<evidence type="ECO:0000256" key="2">
    <source>
        <dbReference type="SAM" id="SignalP"/>
    </source>
</evidence>
<dbReference type="InterPro" id="IPR011990">
    <property type="entry name" value="TPR-like_helical_dom_sf"/>
</dbReference>
<keyword evidence="1" id="KW-0802">TPR repeat</keyword>
<comment type="caution">
    <text evidence="3">The sequence shown here is derived from an EMBL/GenBank/DDBJ whole genome shotgun (WGS) entry which is preliminary data.</text>
</comment>
<accession>A0A2A6EFC0</accession>
<evidence type="ECO:0000313" key="4">
    <source>
        <dbReference type="Proteomes" id="UP000219058"/>
    </source>
</evidence>
<dbReference type="Pfam" id="PF13181">
    <property type="entry name" value="TPR_8"/>
    <property type="match status" value="1"/>
</dbReference>
<feature type="repeat" description="TPR" evidence="1">
    <location>
        <begin position="195"/>
        <end position="228"/>
    </location>
</feature>